<gene>
    <name evidence="2" type="ORF">ACEZDJ_36075</name>
</gene>
<evidence type="ECO:0008006" key="4">
    <source>
        <dbReference type="Google" id="ProtNLM"/>
    </source>
</evidence>
<evidence type="ECO:0000313" key="3">
    <source>
        <dbReference type="Proteomes" id="UP001592528"/>
    </source>
</evidence>
<dbReference type="RefSeq" id="WP_030257361.1">
    <property type="nucleotide sequence ID" value="NZ_JBHEZZ010000032.1"/>
</dbReference>
<feature type="transmembrane region" description="Helical" evidence="1">
    <location>
        <begin position="53"/>
        <end position="75"/>
    </location>
</feature>
<accession>A0ABV6UZ93</accession>
<sequence>MSIHWAALGNTFGVSLLITLGVVTAFCLGISALSRREAVLADGGSAVRGGGALVVAVVAFAACAAAVGYGLYLIAGA</sequence>
<reference evidence="2 3" key="1">
    <citation type="submission" date="2024-09" db="EMBL/GenBank/DDBJ databases">
        <authorList>
            <person name="Lee S.D."/>
        </authorList>
    </citation>
    <scope>NUCLEOTIDE SEQUENCE [LARGE SCALE GENOMIC DNA]</scope>
    <source>
        <strain evidence="2 3">N1-5</strain>
    </source>
</reference>
<proteinExistence type="predicted"/>
<protein>
    <recommendedName>
        <fullName evidence="4">DUF4190 domain-containing protein</fullName>
    </recommendedName>
</protein>
<organism evidence="2 3">
    <name type="scientific">Streptacidiphilus cavernicola</name>
    <dbReference type="NCBI Taxonomy" id="3342716"/>
    <lineage>
        <taxon>Bacteria</taxon>
        <taxon>Bacillati</taxon>
        <taxon>Actinomycetota</taxon>
        <taxon>Actinomycetes</taxon>
        <taxon>Kitasatosporales</taxon>
        <taxon>Streptomycetaceae</taxon>
        <taxon>Streptacidiphilus</taxon>
    </lineage>
</organism>
<keyword evidence="1" id="KW-0812">Transmembrane</keyword>
<keyword evidence="1" id="KW-1133">Transmembrane helix</keyword>
<dbReference type="EMBL" id="JBHEZZ010000032">
    <property type="protein sequence ID" value="MFC1406723.1"/>
    <property type="molecule type" value="Genomic_DNA"/>
</dbReference>
<evidence type="ECO:0000313" key="2">
    <source>
        <dbReference type="EMBL" id="MFC1406723.1"/>
    </source>
</evidence>
<comment type="caution">
    <text evidence="2">The sequence shown here is derived from an EMBL/GenBank/DDBJ whole genome shotgun (WGS) entry which is preliminary data.</text>
</comment>
<evidence type="ECO:0000256" key="1">
    <source>
        <dbReference type="SAM" id="Phobius"/>
    </source>
</evidence>
<keyword evidence="3" id="KW-1185">Reference proteome</keyword>
<name>A0ABV6UZ93_9ACTN</name>
<dbReference type="Proteomes" id="UP001592528">
    <property type="component" value="Unassembled WGS sequence"/>
</dbReference>
<keyword evidence="1" id="KW-0472">Membrane</keyword>
<feature type="transmembrane region" description="Helical" evidence="1">
    <location>
        <begin position="12"/>
        <end position="33"/>
    </location>
</feature>